<feature type="region of interest" description="Disordered" evidence="3">
    <location>
        <begin position="418"/>
        <end position="440"/>
    </location>
</feature>
<reference evidence="6 7" key="1">
    <citation type="submission" date="2021-05" db="EMBL/GenBank/DDBJ databases">
        <title>Genome Assembly of Synthetic Allotetraploid Brassica napus Reveals Homoeologous Exchanges between Subgenomes.</title>
        <authorList>
            <person name="Davis J.T."/>
        </authorList>
    </citation>
    <scope>NUCLEOTIDE SEQUENCE [LARGE SCALE GENOMIC DNA]</scope>
    <source>
        <strain evidence="7">cv. Da-Ae</strain>
        <tissue evidence="6">Seedling</tissue>
    </source>
</reference>
<evidence type="ECO:0000313" key="7">
    <source>
        <dbReference type="Proteomes" id="UP000824890"/>
    </source>
</evidence>
<dbReference type="InterPro" id="IPR032675">
    <property type="entry name" value="LRR_dom_sf"/>
</dbReference>
<gene>
    <name evidence="6" type="ORF">HID58_007194</name>
</gene>
<comment type="caution">
    <text evidence="6">The sequence shown here is derived from an EMBL/GenBank/DDBJ whole genome shotgun (WGS) entry which is preliminary data.</text>
</comment>
<evidence type="ECO:0000259" key="5">
    <source>
        <dbReference type="Pfam" id="PF08263"/>
    </source>
</evidence>
<feature type="non-terminal residue" evidence="6">
    <location>
        <position position="1"/>
    </location>
</feature>
<keyword evidence="7" id="KW-1185">Reference proteome</keyword>
<dbReference type="InterPro" id="IPR013210">
    <property type="entry name" value="LRR_N_plant-typ"/>
</dbReference>
<dbReference type="Gene3D" id="3.80.10.10">
    <property type="entry name" value="Ribonuclease Inhibitor"/>
    <property type="match status" value="2"/>
</dbReference>
<proteinExistence type="predicted"/>
<name>A0ABQ8EDJ6_BRANA</name>
<keyword evidence="4" id="KW-0472">Membrane</keyword>
<evidence type="ECO:0000256" key="1">
    <source>
        <dbReference type="ARBA" id="ARBA00022614"/>
    </source>
</evidence>
<dbReference type="Pfam" id="PF00560">
    <property type="entry name" value="LRR_1"/>
    <property type="match status" value="4"/>
</dbReference>
<keyword evidence="1" id="KW-0433">Leucine-rich repeat</keyword>
<dbReference type="Proteomes" id="UP000824890">
    <property type="component" value="Unassembled WGS sequence"/>
</dbReference>
<dbReference type="Pfam" id="PF08263">
    <property type="entry name" value="LRRNT_2"/>
    <property type="match status" value="2"/>
</dbReference>
<feature type="domain" description="Leucine-rich repeat-containing N-terminal plant-type" evidence="5">
    <location>
        <begin position="49"/>
        <end position="88"/>
    </location>
</feature>
<evidence type="ECO:0000256" key="2">
    <source>
        <dbReference type="ARBA" id="ARBA00022737"/>
    </source>
</evidence>
<keyword evidence="4" id="KW-1133">Transmembrane helix</keyword>
<protein>
    <recommendedName>
        <fullName evidence="5">Leucine-rich repeat-containing N-terminal plant-type domain-containing protein</fullName>
    </recommendedName>
</protein>
<keyword evidence="2" id="KW-0677">Repeat</keyword>
<feature type="domain" description="Leucine-rich repeat-containing N-terminal plant-type" evidence="5">
    <location>
        <begin position="272"/>
        <end position="306"/>
    </location>
</feature>
<evidence type="ECO:0000256" key="3">
    <source>
        <dbReference type="SAM" id="MobiDB-lite"/>
    </source>
</evidence>
<sequence length="454" mass="49928">TKMVNRRRDVKKSYALFSSTFFCIFFLFFPPAELSDGVKYEGNIPWQKNFEVLALIEIKSSLIDPRGVLVNWDNAAVDPCSWDLITCSPDGFVLSMNSCIQYWQFNISSDCNNNIRGNIPPEIGRLMKLKTLNLSNNNFTGQIPPTLSHSTSFQYLRLNHNSLTGTVPTSVANMAQLILLDLSYNNLSGPVPRLHAIAYNVIGNPQTCSTGTEEDCNGTHHKPTSLTFTSSESSDGGTNNQKFAVQFGLSLACICLLIIVFGMVLEYLLGYGLVEIKSSLTDPHGVLMDWNMAAADPCSWNLITCSPDNFVPSMLLQNNYITGNIPPEIGKLMKLKTLDLSNNNFSGQLPSTLSHSKSFQYLKLNNNSLTGTIPTSVANMTQLILLDLSYSNLSGPVPTLHANTFNVMGNPQICSTGTEEECNETHPKPKSLIFSSSDPSDGGTINQKFAIKLY</sequence>
<evidence type="ECO:0000313" key="6">
    <source>
        <dbReference type="EMBL" id="KAH0939733.1"/>
    </source>
</evidence>
<accession>A0ABQ8EDJ6</accession>
<dbReference type="PANTHER" id="PTHR48054:SF82">
    <property type="entry name" value="LRR RECEPTOR-LIKE SERINE_THREONINE-PROTEIN KINASE FLS2"/>
    <property type="match status" value="1"/>
</dbReference>
<dbReference type="InterPro" id="IPR052592">
    <property type="entry name" value="LRR-RLK"/>
</dbReference>
<dbReference type="EMBL" id="JAGKQM010000002">
    <property type="protein sequence ID" value="KAH0939733.1"/>
    <property type="molecule type" value="Genomic_DNA"/>
</dbReference>
<dbReference type="PRINTS" id="PR00019">
    <property type="entry name" value="LEURICHRPT"/>
</dbReference>
<keyword evidence="4" id="KW-0812">Transmembrane</keyword>
<dbReference type="InterPro" id="IPR001611">
    <property type="entry name" value="Leu-rich_rpt"/>
</dbReference>
<evidence type="ECO:0000256" key="4">
    <source>
        <dbReference type="SAM" id="Phobius"/>
    </source>
</evidence>
<organism evidence="6 7">
    <name type="scientific">Brassica napus</name>
    <name type="common">Rape</name>
    <dbReference type="NCBI Taxonomy" id="3708"/>
    <lineage>
        <taxon>Eukaryota</taxon>
        <taxon>Viridiplantae</taxon>
        <taxon>Streptophyta</taxon>
        <taxon>Embryophyta</taxon>
        <taxon>Tracheophyta</taxon>
        <taxon>Spermatophyta</taxon>
        <taxon>Magnoliopsida</taxon>
        <taxon>eudicotyledons</taxon>
        <taxon>Gunneridae</taxon>
        <taxon>Pentapetalae</taxon>
        <taxon>rosids</taxon>
        <taxon>malvids</taxon>
        <taxon>Brassicales</taxon>
        <taxon>Brassicaceae</taxon>
        <taxon>Brassiceae</taxon>
        <taxon>Brassica</taxon>
    </lineage>
</organism>
<dbReference type="SUPFAM" id="SSF52047">
    <property type="entry name" value="RNI-like"/>
    <property type="match status" value="1"/>
</dbReference>
<dbReference type="PANTHER" id="PTHR48054">
    <property type="entry name" value="RECEPTOR KINASE-LIKE PROTEIN XA21"/>
    <property type="match status" value="1"/>
</dbReference>
<feature type="transmembrane region" description="Helical" evidence="4">
    <location>
        <begin position="247"/>
        <end position="269"/>
    </location>
</feature>